<feature type="signal peptide" evidence="1">
    <location>
        <begin position="1"/>
        <end position="22"/>
    </location>
</feature>
<evidence type="ECO:0000313" key="2">
    <source>
        <dbReference type="EMBL" id="GBP66032.1"/>
    </source>
</evidence>
<dbReference type="EMBL" id="BGZK01000945">
    <property type="protein sequence ID" value="GBP66032.1"/>
    <property type="molecule type" value="Genomic_DNA"/>
</dbReference>
<keyword evidence="1" id="KW-0732">Signal</keyword>
<organism evidence="2 3">
    <name type="scientific">Eumeta variegata</name>
    <name type="common">Bagworm moth</name>
    <name type="synonym">Eumeta japonica</name>
    <dbReference type="NCBI Taxonomy" id="151549"/>
    <lineage>
        <taxon>Eukaryota</taxon>
        <taxon>Metazoa</taxon>
        <taxon>Ecdysozoa</taxon>
        <taxon>Arthropoda</taxon>
        <taxon>Hexapoda</taxon>
        <taxon>Insecta</taxon>
        <taxon>Pterygota</taxon>
        <taxon>Neoptera</taxon>
        <taxon>Endopterygota</taxon>
        <taxon>Lepidoptera</taxon>
        <taxon>Glossata</taxon>
        <taxon>Ditrysia</taxon>
        <taxon>Tineoidea</taxon>
        <taxon>Psychidae</taxon>
        <taxon>Oiketicinae</taxon>
        <taxon>Eumeta</taxon>
    </lineage>
</organism>
<name>A0A4C1XSP4_EUMVA</name>
<accession>A0A4C1XSP4</accession>
<proteinExistence type="predicted"/>
<protein>
    <submittedName>
        <fullName evidence="2">Uncharacterized protein</fullName>
    </submittedName>
</protein>
<feature type="chain" id="PRO_5020025701" evidence="1">
    <location>
        <begin position="23"/>
        <end position="107"/>
    </location>
</feature>
<keyword evidence="3" id="KW-1185">Reference proteome</keyword>
<comment type="caution">
    <text evidence="2">The sequence shown here is derived from an EMBL/GenBank/DDBJ whole genome shotgun (WGS) entry which is preliminary data.</text>
</comment>
<dbReference type="Proteomes" id="UP000299102">
    <property type="component" value="Unassembled WGS sequence"/>
</dbReference>
<sequence length="107" mass="11540">MVGGVGVLGFIFVTEFLDSVAALKARDESHVVKNLFPIFMSTCGNCDGVAFGSAIGHPLPLISFPLNSHEVRPRTAIAINGRHLSTFFASTCRFYERCGLPICASTY</sequence>
<evidence type="ECO:0000313" key="3">
    <source>
        <dbReference type="Proteomes" id="UP000299102"/>
    </source>
</evidence>
<evidence type="ECO:0000256" key="1">
    <source>
        <dbReference type="SAM" id="SignalP"/>
    </source>
</evidence>
<reference evidence="2 3" key="1">
    <citation type="journal article" date="2019" name="Commun. Biol.">
        <title>The bagworm genome reveals a unique fibroin gene that provides high tensile strength.</title>
        <authorList>
            <person name="Kono N."/>
            <person name="Nakamura H."/>
            <person name="Ohtoshi R."/>
            <person name="Tomita M."/>
            <person name="Numata K."/>
            <person name="Arakawa K."/>
        </authorList>
    </citation>
    <scope>NUCLEOTIDE SEQUENCE [LARGE SCALE GENOMIC DNA]</scope>
</reference>
<gene>
    <name evidence="2" type="ORF">EVAR_47532_1</name>
</gene>
<dbReference type="AlphaFoldDB" id="A0A4C1XSP4"/>